<dbReference type="InterPro" id="IPR002477">
    <property type="entry name" value="Peptidoglycan-bd-like"/>
</dbReference>
<dbReference type="PANTHER" id="PTHR32060">
    <property type="entry name" value="TAIL-SPECIFIC PROTEASE"/>
    <property type="match status" value="1"/>
</dbReference>
<dbReference type="GO" id="GO:0006508">
    <property type="term" value="P:proteolysis"/>
    <property type="evidence" value="ECO:0007669"/>
    <property type="project" value="UniProtKB-KW"/>
</dbReference>
<evidence type="ECO:0000256" key="4">
    <source>
        <dbReference type="ARBA" id="ARBA00022825"/>
    </source>
</evidence>
<evidence type="ECO:0000313" key="9">
    <source>
        <dbReference type="EMBL" id="MDH5161321.1"/>
    </source>
</evidence>
<protein>
    <recommendedName>
        <fullName evidence="6">C-terminal processing peptidase</fullName>
        <ecNumber evidence="6">3.4.21.102</ecNumber>
    </recommendedName>
</protein>
<dbReference type="FunFam" id="2.30.42.10:FF:000063">
    <property type="entry name" value="Peptidase, S41 family"/>
    <property type="match status" value="1"/>
</dbReference>
<dbReference type="InterPro" id="IPR036034">
    <property type="entry name" value="PDZ_sf"/>
</dbReference>
<dbReference type="SMART" id="SM00245">
    <property type="entry name" value="TSPc"/>
    <property type="match status" value="1"/>
</dbReference>
<dbReference type="InterPro" id="IPR004447">
    <property type="entry name" value="Peptidase_S41A"/>
</dbReference>
<dbReference type="CDD" id="cd06782">
    <property type="entry name" value="cpPDZ_CPP-like"/>
    <property type="match status" value="1"/>
</dbReference>
<dbReference type="PANTHER" id="PTHR32060:SF29">
    <property type="entry name" value="CARBOXY-TERMINAL PROCESSING PROTEASE CTPB"/>
    <property type="match status" value="1"/>
</dbReference>
<dbReference type="EMBL" id="JAROYP010000005">
    <property type="protein sequence ID" value="MDH5161321.1"/>
    <property type="molecule type" value="Genomic_DNA"/>
</dbReference>
<evidence type="ECO:0000256" key="1">
    <source>
        <dbReference type="ARBA" id="ARBA00009179"/>
    </source>
</evidence>
<dbReference type="GO" id="GO:0004252">
    <property type="term" value="F:serine-type endopeptidase activity"/>
    <property type="evidence" value="ECO:0007669"/>
    <property type="project" value="UniProtKB-EC"/>
</dbReference>
<evidence type="ECO:0000256" key="5">
    <source>
        <dbReference type="ARBA" id="ARBA00051784"/>
    </source>
</evidence>
<accession>A0AAW6SR74</accession>
<dbReference type="AlphaFoldDB" id="A0AAW6SR74"/>
<dbReference type="Gene3D" id="3.30.750.44">
    <property type="match status" value="1"/>
</dbReference>
<dbReference type="InterPro" id="IPR055210">
    <property type="entry name" value="CtpA/B_N"/>
</dbReference>
<evidence type="ECO:0000256" key="6">
    <source>
        <dbReference type="ARBA" id="ARBA00066637"/>
    </source>
</evidence>
<keyword evidence="3 7" id="KW-0378">Hydrolase</keyword>
<dbReference type="GO" id="GO:0007165">
    <property type="term" value="P:signal transduction"/>
    <property type="evidence" value="ECO:0007669"/>
    <property type="project" value="TreeGrafter"/>
</dbReference>
<evidence type="ECO:0000256" key="7">
    <source>
        <dbReference type="RuleBase" id="RU004404"/>
    </source>
</evidence>
<evidence type="ECO:0000256" key="3">
    <source>
        <dbReference type="ARBA" id="ARBA00022801"/>
    </source>
</evidence>
<dbReference type="CDD" id="cd07560">
    <property type="entry name" value="Peptidase_S41_CPP"/>
    <property type="match status" value="1"/>
</dbReference>
<dbReference type="NCBIfam" id="TIGR00225">
    <property type="entry name" value="prc"/>
    <property type="match status" value="1"/>
</dbReference>
<dbReference type="Gene3D" id="1.10.101.10">
    <property type="entry name" value="PGBD-like superfamily/PGBD"/>
    <property type="match status" value="1"/>
</dbReference>
<dbReference type="InterPro" id="IPR029045">
    <property type="entry name" value="ClpP/crotonase-like_dom_sf"/>
</dbReference>
<keyword evidence="4 7" id="KW-0720">Serine protease</keyword>
<dbReference type="InterPro" id="IPR036366">
    <property type="entry name" value="PGBDSf"/>
</dbReference>
<organism evidence="9 10">
    <name type="scientific">Heyndrickxia oleronia</name>
    <dbReference type="NCBI Taxonomy" id="38875"/>
    <lineage>
        <taxon>Bacteria</taxon>
        <taxon>Bacillati</taxon>
        <taxon>Bacillota</taxon>
        <taxon>Bacilli</taxon>
        <taxon>Bacillales</taxon>
        <taxon>Bacillaceae</taxon>
        <taxon>Heyndrickxia</taxon>
    </lineage>
</organism>
<evidence type="ECO:0000259" key="8">
    <source>
        <dbReference type="PROSITE" id="PS50106"/>
    </source>
</evidence>
<dbReference type="GO" id="GO:0030288">
    <property type="term" value="C:outer membrane-bounded periplasmic space"/>
    <property type="evidence" value="ECO:0007669"/>
    <property type="project" value="TreeGrafter"/>
</dbReference>
<evidence type="ECO:0000256" key="2">
    <source>
        <dbReference type="ARBA" id="ARBA00022670"/>
    </source>
</evidence>
<dbReference type="Gene3D" id="2.30.42.10">
    <property type="match status" value="1"/>
</dbReference>
<sequence>MKRKWMAVMVSGALITGASGTYVGMKWFEAEDVQINDQSKDEHFLESTNSKGQSLPDLAKIAQAYNLIKGSYVEEVDDQQLVEGAIQGMVSTLDDPYSIYMDAKTASKFNQTLESSFEGIGAEVTAKDGKILIVSPYKNSPAEKSGLKPKDEIIKIDGESIEGLDLYQATTKIRGKKGTTVTLDIKREGVSKALQFKVKRDEIPMETVFASIKYEGNKPIGYIEITQFSKDTAKDFKRELKKLEKQNMKGLIIDVRGNPGGLLLSVQEILDTLVTSQKPYYQIQQRDGEKLPYYSNLEKSKPYSIAVLVDEGSASASEILAGALKEAEGYTLIGEKTFGKGTVQDAVPMGDGSTIKLTMYKWLTPNGNWIHHKGIQPTIEMKQPDYFYIHPLEVEQTLKPDMNNEQVKIVQKMLDGLGYSPGRSDGYYNQNTKTAVRAFQNQVSLPATGELDVKTAQRLEEEIISAIKDEKNDLQLQVALKYFQ</sequence>
<dbReference type="SMART" id="SM00228">
    <property type="entry name" value="PDZ"/>
    <property type="match status" value="1"/>
</dbReference>
<reference evidence="9" key="1">
    <citation type="submission" date="2023-03" db="EMBL/GenBank/DDBJ databases">
        <title>Bacterial isolates from washroom surfaces on a university campus.</title>
        <authorList>
            <person name="Holman D.B."/>
            <person name="Gzyl K.E."/>
            <person name="Taheri A.E."/>
        </authorList>
    </citation>
    <scope>NUCLEOTIDE SEQUENCE</scope>
    <source>
        <strain evidence="9">RD03</strain>
    </source>
</reference>
<dbReference type="SUPFAM" id="SSF52096">
    <property type="entry name" value="ClpP/crotonase"/>
    <property type="match status" value="1"/>
</dbReference>
<dbReference type="Pfam" id="PF03572">
    <property type="entry name" value="Peptidase_S41"/>
    <property type="match status" value="1"/>
</dbReference>
<proteinExistence type="inferred from homology"/>
<dbReference type="SUPFAM" id="SSF47090">
    <property type="entry name" value="PGBD-like"/>
    <property type="match status" value="1"/>
</dbReference>
<dbReference type="Pfam" id="PF01471">
    <property type="entry name" value="PG_binding_1"/>
    <property type="match status" value="1"/>
</dbReference>
<dbReference type="FunFam" id="3.30.750.44:FF:000001">
    <property type="entry name" value="S41 family peptidase"/>
    <property type="match status" value="1"/>
</dbReference>
<comment type="similarity">
    <text evidence="1 7">Belongs to the peptidase S41A family.</text>
</comment>
<dbReference type="PROSITE" id="PS50106">
    <property type="entry name" value="PDZ"/>
    <property type="match status" value="1"/>
</dbReference>
<name>A0AAW6SR74_9BACI</name>
<dbReference type="Pfam" id="PF22694">
    <property type="entry name" value="CtpB_N-like"/>
    <property type="match status" value="1"/>
</dbReference>
<dbReference type="Pfam" id="PF13180">
    <property type="entry name" value="PDZ_2"/>
    <property type="match status" value="1"/>
</dbReference>
<comment type="caution">
    <text evidence="9">The sequence shown here is derived from an EMBL/GenBank/DDBJ whole genome shotgun (WGS) entry which is preliminary data.</text>
</comment>
<dbReference type="Proteomes" id="UP001159179">
    <property type="component" value="Unassembled WGS sequence"/>
</dbReference>
<gene>
    <name evidence="9" type="ORF">P5X88_10245</name>
</gene>
<dbReference type="InterPro" id="IPR036365">
    <property type="entry name" value="PGBD-like_sf"/>
</dbReference>
<dbReference type="EC" id="3.4.21.102" evidence="6"/>
<dbReference type="InterPro" id="IPR005151">
    <property type="entry name" value="Tail-specific_protease"/>
</dbReference>
<dbReference type="RefSeq" id="WP_280616609.1">
    <property type="nucleotide sequence ID" value="NZ_JAROYP010000005.1"/>
</dbReference>
<evidence type="ECO:0000313" key="10">
    <source>
        <dbReference type="Proteomes" id="UP001159179"/>
    </source>
</evidence>
<dbReference type="InterPro" id="IPR001478">
    <property type="entry name" value="PDZ"/>
</dbReference>
<dbReference type="SUPFAM" id="SSF50156">
    <property type="entry name" value="PDZ domain-like"/>
    <property type="match status" value="1"/>
</dbReference>
<keyword evidence="2 7" id="KW-0645">Protease</keyword>
<dbReference type="Gene3D" id="3.90.226.10">
    <property type="entry name" value="2-enoyl-CoA Hydratase, Chain A, domain 1"/>
    <property type="match status" value="1"/>
</dbReference>
<comment type="catalytic activity">
    <reaction evidence="5">
        <text>The enzyme shows specific recognition of a C-terminal tripeptide, Xaa-Yaa-Zaa, in which Xaa is preferably Ala or Leu, Yaa is preferably Ala or Tyr, and Zaa is preferably Ala, but then cleaves at a variable distance from the C-terminus. A typical cleavage is -Ala-Ala-|-Arg-Ala-Ala-Lys-Glu-Asn-Tyr-Ala-Leu-Ala-Ala.</text>
        <dbReference type="EC" id="3.4.21.102"/>
    </reaction>
</comment>
<feature type="domain" description="PDZ" evidence="8">
    <location>
        <begin position="110"/>
        <end position="174"/>
    </location>
</feature>